<evidence type="ECO:0000313" key="8">
    <source>
        <dbReference type="Proteomes" id="UP000009286"/>
    </source>
</evidence>
<dbReference type="AlphaFoldDB" id="G2KQE2"/>
<dbReference type="KEGG" id="mai:MICA_744"/>
<comment type="subcellular location">
    <subcellularLocation>
        <location evidence="1">Membrane</location>
        <topology evidence="1">Single-pass membrane protein</topology>
    </subcellularLocation>
</comment>
<dbReference type="PROSITE" id="PS00409">
    <property type="entry name" value="PROKAR_NTER_METHYL"/>
    <property type="match status" value="1"/>
</dbReference>
<dbReference type="EMBL" id="CP002382">
    <property type="protein sequence ID" value="AEP09078.1"/>
    <property type="molecule type" value="Genomic_DNA"/>
</dbReference>
<keyword evidence="4 6" id="KW-1133">Transmembrane helix</keyword>
<evidence type="ECO:0000256" key="6">
    <source>
        <dbReference type="SAM" id="Phobius"/>
    </source>
</evidence>
<evidence type="ECO:0000256" key="1">
    <source>
        <dbReference type="ARBA" id="ARBA00004167"/>
    </source>
</evidence>
<dbReference type="PANTHER" id="PTHR30093:SF44">
    <property type="entry name" value="TYPE II SECRETION SYSTEM CORE PROTEIN G"/>
    <property type="match status" value="1"/>
</dbReference>
<keyword evidence="5 6" id="KW-0472">Membrane</keyword>
<gene>
    <name evidence="7" type="ordered locus">MICA_744</name>
</gene>
<keyword evidence="3 6" id="KW-0812">Transmembrane</keyword>
<dbReference type="HOGENOM" id="CLU_733210_0_0_5"/>
<evidence type="ECO:0000256" key="5">
    <source>
        <dbReference type="ARBA" id="ARBA00023136"/>
    </source>
</evidence>
<dbReference type="InterPro" id="IPR045584">
    <property type="entry name" value="Pilin-like"/>
</dbReference>
<dbReference type="Pfam" id="PF07963">
    <property type="entry name" value="N_methyl"/>
    <property type="match status" value="1"/>
</dbReference>
<evidence type="ECO:0000313" key="7">
    <source>
        <dbReference type="EMBL" id="AEP09078.1"/>
    </source>
</evidence>
<proteinExistence type="predicted"/>
<keyword evidence="2" id="KW-0488">Methylation</keyword>
<sequence length="377" mass="39750">MNKVQRNDQGFTLIEMAVVTIIIGILMTVMMHTYQSYDLQRRLNITRDNIQAVREALTDYQDATGAYPLPARRNLEENDGGYGEAAILDANGTPVLGACVNGDDIDVGLCRVSGRDANGDGVGDDVLIGIVPFNTMIPNLTNAKLARANVVDGWGRALTFAVSRSLTEPFNFSSNGGAIFVQDEFGRDLTDPAGAAHFIIISHGDNGGGAFSPTGGRFSDCPVGVTERENCDVNATFVSGLRMMGNNAQYNDDMARYLAWSGSSIWNYAPDGENIYNTNIGNVGIGTDTPAERLHVVGVLRGRNALSSGFCTENGADCMTTDVIAGNEPACPTGQVATGIGLNKLICATVTGSVTTSTCASGTKAVGYSTKTGLICE</sequence>
<keyword evidence="8" id="KW-1185">Reference proteome</keyword>
<dbReference type="PANTHER" id="PTHR30093">
    <property type="entry name" value="GENERAL SECRETION PATHWAY PROTEIN G"/>
    <property type="match status" value="1"/>
</dbReference>
<accession>G2KQE2</accession>
<evidence type="ECO:0000256" key="4">
    <source>
        <dbReference type="ARBA" id="ARBA00022989"/>
    </source>
</evidence>
<dbReference type="SUPFAM" id="SSF54523">
    <property type="entry name" value="Pili subunits"/>
    <property type="match status" value="1"/>
</dbReference>
<dbReference type="OrthoDB" id="7364051at2"/>
<dbReference type="STRING" id="856793.MICA_744"/>
<dbReference type="InterPro" id="IPR012902">
    <property type="entry name" value="N_methyl_site"/>
</dbReference>
<dbReference type="GO" id="GO:0016020">
    <property type="term" value="C:membrane"/>
    <property type="evidence" value="ECO:0007669"/>
    <property type="project" value="UniProtKB-SubCell"/>
</dbReference>
<reference evidence="7 8" key="1">
    <citation type="journal article" date="2011" name="BMC Genomics">
        <title>Genomic insights into an obligate epibiotic bacterial predator: Micavibrio aeruginosavorus ARL-13.</title>
        <authorList>
            <person name="Wang Z."/>
            <person name="Kadouri D."/>
            <person name="Wu M."/>
        </authorList>
    </citation>
    <scope>NUCLEOTIDE SEQUENCE [LARGE SCALE GENOMIC DNA]</scope>
    <source>
        <strain evidence="7 8">ARL-13</strain>
    </source>
</reference>
<evidence type="ECO:0000256" key="2">
    <source>
        <dbReference type="ARBA" id="ARBA00022481"/>
    </source>
</evidence>
<dbReference type="RefSeq" id="WP_014102301.1">
    <property type="nucleotide sequence ID" value="NC_016026.1"/>
</dbReference>
<dbReference type="Gene3D" id="3.30.700.10">
    <property type="entry name" value="Glycoprotein, Type 4 Pilin"/>
    <property type="match status" value="1"/>
</dbReference>
<name>G2KQE2_MICAA</name>
<organism evidence="7 8">
    <name type="scientific">Micavibrio aeruginosavorus (strain ARL-13)</name>
    <dbReference type="NCBI Taxonomy" id="856793"/>
    <lineage>
        <taxon>Bacteria</taxon>
        <taxon>Pseudomonadati</taxon>
        <taxon>Bdellovibrionota</taxon>
        <taxon>Bdellovibrionia</taxon>
        <taxon>Bdellovibrionales</taxon>
        <taxon>Pseudobdellovibrionaceae</taxon>
        <taxon>Micavibrio</taxon>
    </lineage>
</organism>
<dbReference type="NCBIfam" id="TIGR02532">
    <property type="entry name" value="IV_pilin_GFxxxE"/>
    <property type="match status" value="1"/>
</dbReference>
<dbReference type="eggNOG" id="COG2165">
    <property type="taxonomic scope" value="Bacteria"/>
</dbReference>
<evidence type="ECO:0000256" key="3">
    <source>
        <dbReference type="ARBA" id="ARBA00022692"/>
    </source>
</evidence>
<feature type="transmembrane region" description="Helical" evidence="6">
    <location>
        <begin position="12"/>
        <end position="34"/>
    </location>
</feature>
<protein>
    <submittedName>
        <fullName evidence="7">Prepilin-type N-terminal cleavage/methylation domain protein</fullName>
    </submittedName>
</protein>
<dbReference type="Proteomes" id="UP000009286">
    <property type="component" value="Chromosome"/>
</dbReference>